<keyword evidence="3" id="KW-1185">Reference proteome</keyword>
<evidence type="ECO:0000256" key="1">
    <source>
        <dbReference type="SAM" id="Phobius"/>
    </source>
</evidence>
<protein>
    <submittedName>
        <fullName evidence="2">Uncharacterized protein</fullName>
    </submittedName>
</protein>
<dbReference type="Proteomes" id="UP000694557">
    <property type="component" value="Unassembled WGS sequence"/>
</dbReference>
<organism evidence="2 3">
    <name type="scientific">Oncorhynchus kisutch</name>
    <name type="common">Coho salmon</name>
    <name type="synonym">Salmo kisutch</name>
    <dbReference type="NCBI Taxonomy" id="8019"/>
    <lineage>
        <taxon>Eukaryota</taxon>
        <taxon>Metazoa</taxon>
        <taxon>Chordata</taxon>
        <taxon>Craniata</taxon>
        <taxon>Vertebrata</taxon>
        <taxon>Euteleostomi</taxon>
        <taxon>Actinopterygii</taxon>
        <taxon>Neopterygii</taxon>
        <taxon>Teleostei</taxon>
        <taxon>Protacanthopterygii</taxon>
        <taxon>Salmoniformes</taxon>
        <taxon>Salmonidae</taxon>
        <taxon>Salmoninae</taxon>
        <taxon>Oncorhynchus</taxon>
    </lineage>
</organism>
<keyword evidence="1" id="KW-0812">Transmembrane</keyword>
<dbReference type="Ensembl" id="ENSOKIT00005110376.1">
    <property type="protein sequence ID" value="ENSOKIP00005102965.1"/>
    <property type="gene ID" value="ENSOKIG00005045347.1"/>
</dbReference>
<proteinExistence type="predicted"/>
<dbReference type="GeneTree" id="ENSGT00980000200791"/>
<evidence type="ECO:0000313" key="3">
    <source>
        <dbReference type="Proteomes" id="UP000694557"/>
    </source>
</evidence>
<keyword evidence="1" id="KW-1133">Transmembrane helix</keyword>
<accession>A0A8C7N5T8</accession>
<name>A0A8C7N5T8_ONCKI</name>
<keyword evidence="1" id="KW-0472">Membrane</keyword>
<dbReference type="AlphaFoldDB" id="A0A8C7N5T8"/>
<reference evidence="2" key="1">
    <citation type="submission" date="2025-08" db="UniProtKB">
        <authorList>
            <consortium name="Ensembl"/>
        </authorList>
    </citation>
    <scope>IDENTIFICATION</scope>
</reference>
<sequence length="213" mass="22532">MFLNTVLVVVTDLWAGLLGSAIFRHPFHLLLSGLVLFGPALSLWVSKYSIFANRNHYLSVMGVLWWCCHHLLTLLENAAGSGYKPMPATLDGGLNLGQGTSVPGQSLLLLHEGKASCLKAGMLLRGWEVSEDTLLLCCLLLAEETAILGPYLALGGPSGGPTVPALPALCLPAGFPSQLLGGALGYLEGLLTTTQRAVRERSMTCGGTDQKMS</sequence>
<feature type="transmembrane region" description="Helical" evidence="1">
    <location>
        <begin position="6"/>
        <end position="23"/>
    </location>
</feature>
<evidence type="ECO:0000313" key="2">
    <source>
        <dbReference type="Ensembl" id="ENSOKIP00005102965.1"/>
    </source>
</evidence>
<gene>
    <name evidence="2" type="primary">LOC109900172</name>
</gene>
<feature type="transmembrane region" description="Helical" evidence="1">
    <location>
        <begin position="30"/>
        <end position="50"/>
    </location>
</feature>
<reference evidence="2" key="2">
    <citation type="submission" date="2025-09" db="UniProtKB">
        <authorList>
            <consortium name="Ensembl"/>
        </authorList>
    </citation>
    <scope>IDENTIFICATION</scope>
</reference>